<feature type="non-terminal residue" evidence="1">
    <location>
        <position position="1"/>
    </location>
</feature>
<dbReference type="OrthoDB" id="3800455at2759"/>
<gene>
    <name evidence="1" type="ORF">M421DRAFT_74771</name>
</gene>
<organism evidence="1 2">
    <name type="scientific">Didymella exigua CBS 183.55</name>
    <dbReference type="NCBI Taxonomy" id="1150837"/>
    <lineage>
        <taxon>Eukaryota</taxon>
        <taxon>Fungi</taxon>
        <taxon>Dikarya</taxon>
        <taxon>Ascomycota</taxon>
        <taxon>Pezizomycotina</taxon>
        <taxon>Dothideomycetes</taxon>
        <taxon>Pleosporomycetidae</taxon>
        <taxon>Pleosporales</taxon>
        <taxon>Pleosporineae</taxon>
        <taxon>Didymellaceae</taxon>
        <taxon>Didymella</taxon>
    </lineage>
</organism>
<sequence>FELVEHTKLKYGILDKDVYNFDKAGFIYTGRLIDNAHLTPHIGYIVRIKSMPIRLTADERKPGKVTQEEGAPKLRGDAVPLSFEIPVKLLAFAGMRIVPTLTDAVIILIGCKVIAESYVPILLICSAINHTPRRGKLMSFLYSFIADAGNRDDFARPQRLCFATLSFQHGGRSAGWPSISCTKD</sequence>
<dbReference type="Proteomes" id="UP000800082">
    <property type="component" value="Unassembled WGS sequence"/>
</dbReference>
<dbReference type="GeneID" id="54354743"/>
<accession>A0A6A5R6D2</accession>
<dbReference type="AlphaFoldDB" id="A0A6A5R6D2"/>
<reference evidence="1" key="1">
    <citation type="journal article" date="2020" name="Stud. Mycol.">
        <title>101 Dothideomycetes genomes: a test case for predicting lifestyles and emergence of pathogens.</title>
        <authorList>
            <person name="Haridas S."/>
            <person name="Albert R."/>
            <person name="Binder M."/>
            <person name="Bloem J."/>
            <person name="Labutti K."/>
            <person name="Salamov A."/>
            <person name="Andreopoulos B."/>
            <person name="Baker S."/>
            <person name="Barry K."/>
            <person name="Bills G."/>
            <person name="Bluhm B."/>
            <person name="Cannon C."/>
            <person name="Castanera R."/>
            <person name="Culley D."/>
            <person name="Daum C."/>
            <person name="Ezra D."/>
            <person name="Gonzalez J."/>
            <person name="Henrissat B."/>
            <person name="Kuo A."/>
            <person name="Liang C."/>
            <person name="Lipzen A."/>
            <person name="Lutzoni F."/>
            <person name="Magnuson J."/>
            <person name="Mondo S."/>
            <person name="Nolan M."/>
            <person name="Ohm R."/>
            <person name="Pangilinan J."/>
            <person name="Park H.-J."/>
            <person name="Ramirez L."/>
            <person name="Alfaro M."/>
            <person name="Sun H."/>
            <person name="Tritt A."/>
            <person name="Yoshinaga Y."/>
            <person name="Zwiers L.-H."/>
            <person name="Turgeon B."/>
            <person name="Goodwin S."/>
            <person name="Spatafora J."/>
            <person name="Crous P."/>
            <person name="Grigoriev I."/>
        </authorList>
    </citation>
    <scope>NUCLEOTIDE SEQUENCE</scope>
    <source>
        <strain evidence="1">CBS 183.55</strain>
    </source>
</reference>
<dbReference type="RefSeq" id="XP_033443964.1">
    <property type="nucleotide sequence ID" value="XM_033597076.1"/>
</dbReference>
<protein>
    <submittedName>
        <fullName evidence="1">Uncharacterized protein</fullName>
    </submittedName>
</protein>
<name>A0A6A5R6D2_9PLEO</name>
<evidence type="ECO:0000313" key="2">
    <source>
        <dbReference type="Proteomes" id="UP000800082"/>
    </source>
</evidence>
<evidence type="ECO:0000313" key="1">
    <source>
        <dbReference type="EMBL" id="KAF1923711.1"/>
    </source>
</evidence>
<proteinExistence type="predicted"/>
<keyword evidence="2" id="KW-1185">Reference proteome</keyword>
<dbReference type="EMBL" id="ML979002">
    <property type="protein sequence ID" value="KAF1923711.1"/>
    <property type="molecule type" value="Genomic_DNA"/>
</dbReference>